<dbReference type="InterPro" id="IPR025558">
    <property type="entry name" value="DUF4283"/>
</dbReference>
<protein>
    <recommendedName>
        <fullName evidence="1">DUF4283 domain-containing protein</fullName>
    </recommendedName>
</protein>
<reference evidence="2 3" key="1">
    <citation type="journal article" date="2023" name="Plants (Basel)">
        <title>Bridging the Gap: Combining Genomics and Transcriptomics Approaches to Understand Stylosanthes scabra, an Orphan Legume from the Brazilian Caatinga.</title>
        <authorList>
            <person name="Ferreira-Neto J.R.C."/>
            <person name="da Silva M.D."/>
            <person name="Binneck E."/>
            <person name="de Melo N.F."/>
            <person name="da Silva R.H."/>
            <person name="de Melo A.L.T.M."/>
            <person name="Pandolfi V."/>
            <person name="Bustamante F.O."/>
            <person name="Brasileiro-Vidal A.C."/>
            <person name="Benko-Iseppon A.M."/>
        </authorList>
    </citation>
    <scope>NUCLEOTIDE SEQUENCE [LARGE SCALE GENOMIC DNA]</scope>
    <source>
        <tissue evidence="2">Leaves</tissue>
    </source>
</reference>
<evidence type="ECO:0000313" key="2">
    <source>
        <dbReference type="EMBL" id="MED6189295.1"/>
    </source>
</evidence>
<feature type="domain" description="DUF4283" evidence="1">
    <location>
        <begin position="35"/>
        <end position="115"/>
    </location>
</feature>
<gene>
    <name evidence="2" type="ORF">PIB30_094577</name>
</gene>
<organism evidence="2 3">
    <name type="scientific">Stylosanthes scabra</name>
    <dbReference type="NCBI Taxonomy" id="79078"/>
    <lineage>
        <taxon>Eukaryota</taxon>
        <taxon>Viridiplantae</taxon>
        <taxon>Streptophyta</taxon>
        <taxon>Embryophyta</taxon>
        <taxon>Tracheophyta</taxon>
        <taxon>Spermatophyta</taxon>
        <taxon>Magnoliopsida</taxon>
        <taxon>eudicotyledons</taxon>
        <taxon>Gunneridae</taxon>
        <taxon>Pentapetalae</taxon>
        <taxon>rosids</taxon>
        <taxon>fabids</taxon>
        <taxon>Fabales</taxon>
        <taxon>Fabaceae</taxon>
        <taxon>Papilionoideae</taxon>
        <taxon>50 kb inversion clade</taxon>
        <taxon>dalbergioids sensu lato</taxon>
        <taxon>Dalbergieae</taxon>
        <taxon>Pterocarpus clade</taxon>
        <taxon>Stylosanthes</taxon>
    </lineage>
</organism>
<evidence type="ECO:0000259" key="1">
    <source>
        <dbReference type="Pfam" id="PF14111"/>
    </source>
</evidence>
<name>A0ABU6WWF9_9FABA</name>
<keyword evidence="3" id="KW-1185">Reference proteome</keyword>
<dbReference type="Proteomes" id="UP001341840">
    <property type="component" value="Unassembled WGS sequence"/>
</dbReference>
<dbReference type="Pfam" id="PF14111">
    <property type="entry name" value="DUF4283"/>
    <property type="match status" value="1"/>
</dbReference>
<comment type="caution">
    <text evidence="2">The sequence shown here is derived from an EMBL/GenBank/DDBJ whole genome shotgun (WGS) entry which is preliminary data.</text>
</comment>
<accession>A0ABU6WWF9</accession>
<sequence>MATSANNSQRPFPSAAVDEETVIVLETAYIHRGLERCSKSLIDRLLFYRSFSGSTIESALQSIWRRPEGFKVLDHGGNKYQFFFYDEKDLIKIERGSSWLFKNFILNLKCWQEETPFEDADFIHVRGLESSIIKAKFWLNVTKPLRRSLKIDCPNQKNFTISGFGSSAIIVATLAMKFEITASKLMTLLKLEFVFASRKDSSQISSPQPSLKQQARKEFKRIVGVKRNSIEIKDGQCYKKQCSEDNFTTVEGEGATPQWAPNDQ</sequence>
<dbReference type="EMBL" id="JASCZI010183342">
    <property type="protein sequence ID" value="MED6189295.1"/>
    <property type="molecule type" value="Genomic_DNA"/>
</dbReference>
<proteinExistence type="predicted"/>
<evidence type="ECO:0000313" key="3">
    <source>
        <dbReference type="Proteomes" id="UP001341840"/>
    </source>
</evidence>